<dbReference type="Proteomes" id="UP000229502">
    <property type="component" value="Unassembled WGS sequence"/>
</dbReference>
<reference evidence="3" key="1">
    <citation type="submission" date="2017-09" db="EMBL/GenBank/DDBJ databases">
        <title>Depth-based differentiation of microbial function through sediment-hosted aquifers and enrichment of novel symbionts in the deep terrestrial subsurface.</title>
        <authorList>
            <person name="Probst A.J."/>
            <person name="Ladd B."/>
            <person name="Jarett J.K."/>
            <person name="Geller-Mcgrath D.E."/>
            <person name="Sieber C.M.K."/>
            <person name="Emerson J.B."/>
            <person name="Anantharaman K."/>
            <person name="Thomas B.C."/>
            <person name="Malmstrom R."/>
            <person name="Stieglmeier M."/>
            <person name="Klingl A."/>
            <person name="Woyke T."/>
            <person name="Ryan C.M."/>
            <person name="Banfield J.F."/>
        </authorList>
    </citation>
    <scope>NUCLEOTIDE SEQUENCE [LARGE SCALE GENOMIC DNA]</scope>
</reference>
<feature type="transmembrane region" description="Helical" evidence="1">
    <location>
        <begin position="312"/>
        <end position="329"/>
    </location>
</feature>
<feature type="transmembrane region" description="Helical" evidence="1">
    <location>
        <begin position="250"/>
        <end position="272"/>
    </location>
</feature>
<feature type="transmembrane region" description="Helical" evidence="1">
    <location>
        <begin position="116"/>
        <end position="136"/>
    </location>
</feature>
<keyword evidence="1" id="KW-0472">Membrane</keyword>
<evidence type="ECO:0000313" key="2">
    <source>
        <dbReference type="EMBL" id="PIU36319.1"/>
    </source>
</evidence>
<accession>A0A2M6YS59</accession>
<feature type="transmembrane region" description="Helical" evidence="1">
    <location>
        <begin position="349"/>
        <end position="370"/>
    </location>
</feature>
<keyword evidence="1" id="KW-0812">Transmembrane</keyword>
<feature type="transmembrane region" description="Helical" evidence="1">
    <location>
        <begin position="172"/>
        <end position="198"/>
    </location>
</feature>
<feature type="transmembrane region" description="Helical" evidence="1">
    <location>
        <begin position="284"/>
        <end position="305"/>
    </location>
</feature>
<evidence type="ECO:0000313" key="3">
    <source>
        <dbReference type="Proteomes" id="UP000229502"/>
    </source>
</evidence>
<feature type="transmembrane region" description="Helical" evidence="1">
    <location>
        <begin position="377"/>
        <end position="397"/>
    </location>
</feature>
<feature type="transmembrane region" description="Helical" evidence="1">
    <location>
        <begin position="218"/>
        <end position="238"/>
    </location>
</feature>
<protein>
    <recommendedName>
        <fullName evidence="4">Membrane protein 6-pyruvoyl-tetrahydropterin synthase-related domain-containing protein</fullName>
    </recommendedName>
</protein>
<sequence length="557" mass="64600">MWKKSWPWVFLILVLSIFSFRSLLRPGYFPMHDDMQAMRVLQIDKCIKDGQIPCRWVPDMGYGYGYPQFIYYSPLPYYVMEIFHLGGLQIVDSVKAGIILGFILSGLTMYLFGRSLWGNLGGVVSAIFYVFAPYHASDIYTRGAMGEFWALVFLPLIFWAIYEFIQTEKQKYIVFLALSTGGLLITHNITSVAFFPMVGLWSLFLLIRYQKVWLWKRLLLSFLWGAGFAGFFLLPVIFEKRFVHVETMISGYFNYLAHFVSLKQLFFFSHWGYGSSELGSYDDLSFFIGTMQWVFSVIAIVIAFILRKKEKIFPIVVFLFLTGLAATFMTHQRSSFIWSKIAILSYFQFPWRFLTIITFTTSILSGYVVFNIKNKKTGVLLCTFMICLVLLLNGLYFRPREWYNIGDKEKFSGSLWEKELTISIYDYLPIYAKFPPDRQAPVKPTVTEGVADFPSYTKGSNWQKGEVIVSSEKAKIVLPLYYFPGFKVWVDGRAIKTIDYNNDLGLISFYLENGSHEVYTKLLRTPVRIIGDCLSLASILLLFFVIFRKKLSFLRQT</sequence>
<feature type="transmembrane region" description="Helical" evidence="1">
    <location>
        <begin position="148"/>
        <end position="165"/>
    </location>
</feature>
<organism evidence="2 3">
    <name type="scientific">Candidatus Shapirobacteria bacterium CG07_land_8_20_14_0_80_39_18</name>
    <dbReference type="NCBI Taxonomy" id="1974882"/>
    <lineage>
        <taxon>Bacteria</taxon>
        <taxon>Candidatus Shapironibacteriota</taxon>
    </lineage>
</organism>
<proteinExistence type="predicted"/>
<gene>
    <name evidence="2" type="ORF">COT03_00195</name>
</gene>
<comment type="caution">
    <text evidence="2">The sequence shown here is derived from an EMBL/GenBank/DDBJ whole genome shotgun (WGS) entry which is preliminary data.</text>
</comment>
<feature type="transmembrane region" description="Helical" evidence="1">
    <location>
        <begin position="529"/>
        <end position="547"/>
    </location>
</feature>
<feature type="transmembrane region" description="Helical" evidence="1">
    <location>
        <begin position="82"/>
        <end position="104"/>
    </location>
</feature>
<evidence type="ECO:0008006" key="4">
    <source>
        <dbReference type="Google" id="ProtNLM"/>
    </source>
</evidence>
<keyword evidence="1" id="KW-1133">Transmembrane helix</keyword>
<dbReference type="EMBL" id="PEWZ01000014">
    <property type="protein sequence ID" value="PIU36319.1"/>
    <property type="molecule type" value="Genomic_DNA"/>
</dbReference>
<name>A0A2M6YS59_9BACT</name>
<evidence type="ECO:0000256" key="1">
    <source>
        <dbReference type="SAM" id="Phobius"/>
    </source>
</evidence>
<dbReference type="AlphaFoldDB" id="A0A2M6YS59"/>